<evidence type="ECO:0000256" key="4">
    <source>
        <dbReference type="ARBA" id="ARBA00022801"/>
    </source>
</evidence>
<sequence>MNKTSSENKVTTESSKLTSKKWPSNIVVPQLSSNVEFEVLPTPVKSASDKKEYRVIRLKNGLTACLVSDTSPLSDTSDDENEDDDESDDGGASEEETEDENEESGADTEDDDDEDEDSYSTEQKMAAAGLCIGVGSFSDPKNIPGMAHFLEHMVFMGSEKFPQENDFDSFISKRGGSDNASTDCEVTTFYFECLEKDLFTALDKFAQFFISPLMKRTSISREMEAIESEFQIALPSDTFRKEQLLVSFAKTDTPVNTFTWGNLITLRDNVSEDELYAGVHEFRKRHYSAHRMTLTIQARLPLDLLQTYVLECFHNVPSNDLPPDDFTPFVNVFDTPEFPKLYYVQPVKEGVQVELTWALPSLLHKYKSKPHQYVSWILGHEGQGSLLAYLRKKVWVLTMSAGNGETGSEHNSMYALFTVSLTLTTEGLSHLYEVIQIVFSYINMLKKLGPQERLYNEMKTIADTAFKFAIEERAVELVEELSEAMQFYPPEDYMTGSELYFEYDPDAIKMVLDSFIPRKMNVIVFCNNLPPGLNYDKTEKWFSTKYTEQDIPGEWLKKWEKASPLKEFNLPSPNIFLTEDFTILDEDENHPDYPEKILSSELAEIWYRKDQKFKLPKAYYVLYLINPVALETPQMQATMDFFMTLVQIQVTEEVYPAQVAQLSHSIKSSDKGVMVSVWGYNEKLHMLIELIAKHLINFNSNVTEQMFKAVKDKLMKYYYNCLLKPSSLAHDSRLSLIIDNFHSLVDKYNATSSITFDSVKKFAEQFVSNLYIKALIQGNVTKEHAIDVVNNFVSTLNCKPIDPNSYPKFRVCQIPKGESFCVLESFNTNDSNSIITNYYQCGPFTIKDSVIIEILMLIIKEPLFDTLRTKEQLGYDVSCSNRDTFGVLGFSITVNAQATKNSTEHVDRRIEEFVKQASQLLKDMSSETFETTKKDLIKMKRCTDVHLKEEFDRNWSEIADEDYMFDRLKQEIAEIEKLEFTDVQNWWEAHTLCGNKDNFRKLSIQIVGSKNPNENTKKPESREDENKNPKLSLNFLDRENKDGEQEGQPQNSLKSVADFKENLYLYPVMCKYTVKN</sequence>
<feature type="domain" description="Peptidase M16 C-terminal" evidence="10">
    <location>
        <begin position="753"/>
        <end position="934"/>
    </location>
</feature>
<dbReference type="InterPro" id="IPR007863">
    <property type="entry name" value="Peptidase_M16_C"/>
</dbReference>
<protein>
    <recommendedName>
        <fullName evidence="14">Nardilysin</fullName>
    </recommendedName>
</protein>
<keyword evidence="6" id="KW-0482">Metalloprotease</keyword>
<keyword evidence="13" id="KW-1185">Reference proteome</keyword>
<proteinExistence type="inferred from homology"/>
<dbReference type="GO" id="GO:0004222">
    <property type="term" value="F:metalloendopeptidase activity"/>
    <property type="evidence" value="ECO:0007669"/>
    <property type="project" value="InterPro"/>
</dbReference>
<evidence type="ECO:0000259" key="11">
    <source>
        <dbReference type="Pfam" id="PF16187"/>
    </source>
</evidence>
<evidence type="ECO:0000256" key="3">
    <source>
        <dbReference type="ARBA" id="ARBA00022723"/>
    </source>
</evidence>
<gene>
    <name evidence="12" type="ORF">GEV33_006002</name>
</gene>
<dbReference type="SUPFAM" id="SSF63411">
    <property type="entry name" value="LuxS/MPP-like metallohydrolase"/>
    <property type="match status" value="4"/>
</dbReference>
<keyword evidence="2" id="KW-0645">Protease</keyword>
<evidence type="ECO:0000256" key="8">
    <source>
        <dbReference type="SAM" id="MobiDB-lite"/>
    </source>
</evidence>
<dbReference type="PANTHER" id="PTHR43690">
    <property type="entry name" value="NARDILYSIN"/>
    <property type="match status" value="1"/>
</dbReference>
<dbReference type="PANTHER" id="PTHR43690:SF18">
    <property type="entry name" value="INSULIN-DEGRADING ENZYME-RELATED"/>
    <property type="match status" value="1"/>
</dbReference>
<feature type="domain" description="Peptidase M16 C-terminal" evidence="10">
    <location>
        <begin position="279"/>
        <end position="460"/>
    </location>
</feature>
<feature type="region of interest" description="Disordered" evidence="8">
    <location>
        <begin position="1"/>
        <end position="52"/>
    </location>
</feature>
<comment type="similarity">
    <text evidence="1 7">Belongs to the peptidase M16 family.</text>
</comment>
<evidence type="ECO:0000313" key="12">
    <source>
        <dbReference type="EMBL" id="KAH0816790.1"/>
    </source>
</evidence>
<evidence type="ECO:0000259" key="9">
    <source>
        <dbReference type="Pfam" id="PF00675"/>
    </source>
</evidence>
<dbReference type="EMBL" id="JABDTM020020920">
    <property type="protein sequence ID" value="KAH0816790.1"/>
    <property type="molecule type" value="Genomic_DNA"/>
</dbReference>
<accession>A0A8J6HDG6</accession>
<evidence type="ECO:0000256" key="6">
    <source>
        <dbReference type="ARBA" id="ARBA00023049"/>
    </source>
</evidence>
<dbReference type="PROSITE" id="PS00143">
    <property type="entry name" value="INSULINASE"/>
    <property type="match status" value="1"/>
</dbReference>
<feature type="compositionally biased region" description="Polar residues" evidence="8">
    <location>
        <begin position="1"/>
        <end position="17"/>
    </location>
</feature>
<dbReference type="Pfam" id="PF00675">
    <property type="entry name" value="Peptidase_M16"/>
    <property type="match status" value="1"/>
</dbReference>
<keyword evidence="3" id="KW-0479">Metal-binding</keyword>
<organism evidence="12 13">
    <name type="scientific">Tenebrio molitor</name>
    <name type="common">Yellow mealworm beetle</name>
    <dbReference type="NCBI Taxonomy" id="7067"/>
    <lineage>
        <taxon>Eukaryota</taxon>
        <taxon>Metazoa</taxon>
        <taxon>Ecdysozoa</taxon>
        <taxon>Arthropoda</taxon>
        <taxon>Hexapoda</taxon>
        <taxon>Insecta</taxon>
        <taxon>Pterygota</taxon>
        <taxon>Neoptera</taxon>
        <taxon>Endopterygota</taxon>
        <taxon>Coleoptera</taxon>
        <taxon>Polyphaga</taxon>
        <taxon>Cucujiformia</taxon>
        <taxon>Tenebrionidae</taxon>
        <taxon>Tenebrio</taxon>
    </lineage>
</organism>
<dbReference type="InterPro" id="IPR032632">
    <property type="entry name" value="Peptidase_M16_M"/>
</dbReference>
<dbReference type="Proteomes" id="UP000719412">
    <property type="component" value="Unassembled WGS sequence"/>
</dbReference>
<dbReference type="AlphaFoldDB" id="A0A8J6HDG6"/>
<comment type="caution">
    <text evidence="12">The sequence shown here is derived from an EMBL/GenBank/DDBJ whole genome shotgun (WGS) entry which is preliminary data.</text>
</comment>
<dbReference type="Pfam" id="PF16187">
    <property type="entry name" value="Peptidase_M16_M"/>
    <property type="match status" value="1"/>
</dbReference>
<feature type="region of interest" description="Disordered" evidence="8">
    <location>
        <begin position="67"/>
        <end position="122"/>
    </location>
</feature>
<evidence type="ECO:0000313" key="13">
    <source>
        <dbReference type="Proteomes" id="UP000719412"/>
    </source>
</evidence>
<evidence type="ECO:0000259" key="10">
    <source>
        <dbReference type="Pfam" id="PF05193"/>
    </source>
</evidence>
<feature type="domain" description="Peptidase M16 N-terminal" evidence="9">
    <location>
        <begin position="121"/>
        <end position="251"/>
    </location>
</feature>
<evidence type="ECO:0000256" key="2">
    <source>
        <dbReference type="ARBA" id="ARBA00022670"/>
    </source>
</evidence>
<evidence type="ECO:0000256" key="5">
    <source>
        <dbReference type="ARBA" id="ARBA00022833"/>
    </source>
</evidence>
<dbReference type="GO" id="GO:0006508">
    <property type="term" value="P:proteolysis"/>
    <property type="evidence" value="ECO:0007669"/>
    <property type="project" value="UniProtKB-KW"/>
</dbReference>
<feature type="domain" description="Peptidase M16 middle/third" evidence="11">
    <location>
        <begin position="466"/>
        <end position="750"/>
    </location>
</feature>
<evidence type="ECO:0000256" key="7">
    <source>
        <dbReference type="RuleBase" id="RU004447"/>
    </source>
</evidence>
<keyword evidence="5" id="KW-0862">Zinc</keyword>
<evidence type="ECO:0008006" key="14">
    <source>
        <dbReference type="Google" id="ProtNLM"/>
    </source>
</evidence>
<feature type="region of interest" description="Disordered" evidence="8">
    <location>
        <begin position="1006"/>
        <end position="1054"/>
    </location>
</feature>
<dbReference type="FunFam" id="3.30.830.10:FF:000005">
    <property type="entry name" value="nardilysin isoform X1"/>
    <property type="match status" value="1"/>
</dbReference>
<dbReference type="GO" id="GO:0046872">
    <property type="term" value="F:metal ion binding"/>
    <property type="evidence" value="ECO:0007669"/>
    <property type="project" value="UniProtKB-KW"/>
</dbReference>
<keyword evidence="4" id="KW-0378">Hydrolase</keyword>
<evidence type="ECO:0000256" key="1">
    <source>
        <dbReference type="ARBA" id="ARBA00007261"/>
    </source>
</evidence>
<dbReference type="InterPro" id="IPR011249">
    <property type="entry name" value="Metalloenz_LuxS/M16"/>
</dbReference>
<feature type="compositionally biased region" description="Acidic residues" evidence="8">
    <location>
        <begin position="76"/>
        <end position="119"/>
    </location>
</feature>
<dbReference type="InterPro" id="IPR001431">
    <property type="entry name" value="Pept_M16_Zn_BS"/>
</dbReference>
<reference evidence="12" key="2">
    <citation type="submission" date="2021-08" db="EMBL/GenBank/DDBJ databases">
        <authorList>
            <person name="Eriksson T."/>
        </authorList>
    </citation>
    <scope>NUCLEOTIDE SEQUENCE</scope>
    <source>
        <strain evidence="12">Stoneville</strain>
        <tissue evidence="12">Whole head</tissue>
    </source>
</reference>
<dbReference type="InterPro" id="IPR050626">
    <property type="entry name" value="Peptidase_M16"/>
</dbReference>
<dbReference type="Pfam" id="PF05193">
    <property type="entry name" value="Peptidase_M16_C"/>
    <property type="match status" value="2"/>
</dbReference>
<reference evidence="12" key="1">
    <citation type="journal article" date="2020" name="J Insects Food Feed">
        <title>The yellow mealworm (Tenebrio molitor) genome: a resource for the emerging insects as food and feed industry.</title>
        <authorList>
            <person name="Eriksson T."/>
            <person name="Andere A."/>
            <person name="Kelstrup H."/>
            <person name="Emery V."/>
            <person name="Picard C."/>
        </authorList>
    </citation>
    <scope>NUCLEOTIDE SEQUENCE</scope>
    <source>
        <strain evidence="12">Stoneville</strain>
        <tissue evidence="12">Whole head</tissue>
    </source>
</reference>
<dbReference type="InterPro" id="IPR011765">
    <property type="entry name" value="Pept_M16_N"/>
</dbReference>
<feature type="compositionally biased region" description="Basic and acidic residues" evidence="8">
    <location>
        <begin position="1015"/>
        <end position="1028"/>
    </location>
</feature>
<name>A0A8J6HDG6_TENMO</name>
<dbReference type="Gene3D" id="3.30.830.10">
    <property type="entry name" value="Metalloenzyme, LuxS/M16 peptidase-like"/>
    <property type="match status" value="4"/>
</dbReference>